<accession>A0A164G9Y5</accession>
<evidence type="ECO:0000313" key="1">
    <source>
        <dbReference type="EMBL" id="KZR98708.1"/>
    </source>
</evidence>
<gene>
    <name evidence="1" type="ORF">APZ42_005749</name>
</gene>
<keyword evidence="2" id="KW-1185">Reference proteome</keyword>
<protein>
    <submittedName>
        <fullName evidence="1">Uncharacterized protein</fullName>
    </submittedName>
</protein>
<sequence>MANTELRRNQLSHQHYTFAANTRREKRYRFHIMSLPTQAKYPNTKRAFMGQYSAVKNKLFVNRA</sequence>
<dbReference type="EMBL" id="LRGB01016092">
    <property type="protein sequence ID" value="KZR98708.1"/>
    <property type="molecule type" value="Genomic_DNA"/>
</dbReference>
<evidence type="ECO:0000313" key="2">
    <source>
        <dbReference type="Proteomes" id="UP000076858"/>
    </source>
</evidence>
<proteinExistence type="predicted"/>
<name>A0A164G9Y5_9CRUS</name>
<dbReference type="Proteomes" id="UP000076858">
    <property type="component" value="Unassembled WGS sequence"/>
</dbReference>
<comment type="caution">
    <text evidence="1">The sequence shown here is derived from an EMBL/GenBank/DDBJ whole genome shotgun (WGS) entry which is preliminary data.</text>
</comment>
<organism evidence="1 2">
    <name type="scientific">Daphnia magna</name>
    <dbReference type="NCBI Taxonomy" id="35525"/>
    <lineage>
        <taxon>Eukaryota</taxon>
        <taxon>Metazoa</taxon>
        <taxon>Ecdysozoa</taxon>
        <taxon>Arthropoda</taxon>
        <taxon>Crustacea</taxon>
        <taxon>Branchiopoda</taxon>
        <taxon>Diplostraca</taxon>
        <taxon>Cladocera</taxon>
        <taxon>Anomopoda</taxon>
        <taxon>Daphniidae</taxon>
        <taxon>Daphnia</taxon>
    </lineage>
</organism>
<dbReference type="AlphaFoldDB" id="A0A164G9Y5"/>
<reference evidence="1 2" key="1">
    <citation type="submission" date="2016-03" db="EMBL/GenBank/DDBJ databases">
        <title>EvidentialGene: Evidence-directed Construction of Genes on Genomes.</title>
        <authorList>
            <person name="Gilbert D.G."/>
            <person name="Choi J.-H."/>
            <person name="Mockaitis K."/>
            <person name="Colbourne J."/>
            <person name="Pfrender M."/>
        </authorList>
    </citation>
    <scope>NUCLEOTIDE SEQUENCE [LARGE SCALE GENOMIC DNA]</scope>
    <source>
        <strain evidence="1 2">Xinb3</strain>
        <tissue evidence="1">Complete organism</tissue>
    </source>
</reference>